<feature type="transmembrane region" description="Helical" evidence="1">
    <location>
        <begin position="207"/>
        <end position="231"/>
    </location>
</feature>
<keyword evidence="1" id="KW-0812">Transmembrane</keyword>
<dbReference type="Proteomes" id="UP000242258">
    <property type="component" value="Unassembled WGS sequence"/>
</dbReference>
<protein>
    <recommendedName>
        <fullName evidence="4">GlyGly-CTERM sorting domain-containing protein</fullName>
    </recommendedName>
</protein>
<name>A0A1E7Q3F1_9GAMM</name>
<keyword evidence="1" id="KW-0472">Membrane</keyword>
<gene>
    <name evidence="2" type="ORF">BI198_02915</name>
</gene>
<accession>A0A1E7Q3F1</accession>
<keyword evidence="1" id="KW-1133">Transmembrane helix</keyword>
<reference evidence="3" key="1">
    <citation type="submission" date="2016-09" db="EMBL/GenBank/DDBJ databases">
        <authorList>
            <person name="Wan X."/>
            <person name="Hou S."/>
        </authorList>
    </citation>
    <scope>NUCLEOTIDE SEQUENCE [LARGE SCALE GENOMIC DNA]</scope>
    <source>
        <strain evidence="3">KH87</strain>
    </source>
</reference>
<comment type="caution">
    <text evidence="2">The sequence shown here is derived from an EMBL/GenBank/DDBJ whole genome shotgun (WGS) entry which is preliminary data.</text>
</comment>
<evidence type="ECO:0000313" key="2">
    <source>
        <dbReference type="EMBL" id="OEY68640.1"/>
    </source>
</evidence>
<organism evidence="2 3">
    <name type="scientific">Rheinheimera salexigens</name>
    <dbReference type="NCBI Taxonomy" id="1628148"/>
    <lineage>
        <taxon>Bacteria</taxon>
        <taxon>Pseudomonadati</taxon>
        <taxon>Pseudomonadota</taxon>
        <taxon>Gammaproteobacteria</taxon>
        <taxon>Chromatiales</taxon>
        <taxon>Chromatiaceae</taxon>
        <taxon>Rheinheimera</taxon>
    </lineage>
</organism>
<evidence type="ECO:0008006" key="4">
    <source>
        <dbReference type="Google" id="ProtNLM"/>
    </source>
</evidence>
<evidence type="ECO:0000256" key="1">
    <source>
        <dbReference type="SAM" id="Phobius"/>
    </source>
</evidence>
<dbReference type="AlphaFoldDB" id="A0A1E7Q3F1"/>
<dbReference type="EMBL" id="MKEK01000001">
    <property type="protein sequence ID" value="OEY68640.1"/>
    <property type="molecule type" value="Genomic_DNA"/>
</dbReference>
<dbReference type="NCBIfam" id="NF038116">
    <property type="entry name" value="Sden1266_dom"/>
    <property type="match status" value="1"/>
</dbReference>
<proteinExistence type="predicted"/>
<evidence type="ECO:0000313" key="3">
    <source>
        <dbReference type="Proteomes" id="UP000242258"/>
    </source>
</evidence>
<sequence length="239" mass="26769">MPLACNSIKANGESDMKNLLQCIILFIALTVPAYSAEQALAVTTERLGVPDVSQLALKAQNTRGSDITTQAYESYVWFHSIDLRLSRDINDNGYYHRLEVDIDADTSDAYVQVFAEYSLQPRYGNEYIFYTSSVFELYGQRNDDWLAIDTVLQRDYPRDEYVLTIRIFDASSGYLVAEISGYDDSSLDRLPLEDYQRDNHFGSSTTVGVGVGVSSGSSGILTLLGLGLVLFRRKFMLAK</sequence>
<keyword evidence="3" id="KW-1185">Reference proteome</keyword>